<dbReference type="RefSeq" id="WP_044635146.1">
    <property type="nucleotide sequence ID" value="NZ_CP007229.1"/>
</dbReference>
<keyword evidence="1" id="KW-0812">Transmembrane</keyword>
<accession>A0AAJ5TC98</accession>
<evidence type="ECO:0000256" key="1">
    <source>
        <dbReference type="SAM" id="Phobius"/>
    </source>
</evidence>
<protein>
    <submittedName>
        <fullName evidence="2">Uncharacterized protein</fullName>
    </submittedName>
</protein>
<dbReference type="Proteomes" id="UP000289629">
    <property type="component" value="Chromosome"/>
</dbReference>
<dbReference type="EMBL" id="LR214971">
    <property type="protein sequence ID" value="VEU61210.1"/>
    <property type="molecule type" value="Genomic_DNA"/>
</dbReference>
<feature type="transmembrane region" description="Helical" evidence="1">
    <location>
        <begin position="23"/>
        <end position="45"/>
    </location>
</feature>
<evidence type="ECO:0000313" key="3">
    <source>
        <dbReference type="Proteomes" id="UP000289629"/>
    </source>
</evidence>
<reference evidence="2 3" key="1">
    <citation type="submission" date="2019-01" db="EMBL/GenBank/DDBJ databases">
        <authorList>
            <consortium name="Pathogen Informatics"/>
        </authorList>
    </citation>
    <scope>NUCLEOTIDE SEQUENCE [LARGE SCALE GENOMIC DNA]</scope>
    <source>
        <strain evidence="2 3">NCTC10125</strain>
    </source>
</reference>
<feature type="transmembrane region" description="Helical" evidence="1">
    <location>
        <begin position="60"/>
        <end position="83"/>
    </location>
</feature>
<dbReference type="KEGG" id="mds:MDIS_00305"/>
<gene>
    <name evidence="2" type="ORF">NCTC10125_00060</name>
</gene>
<evidence type="ECO:0000313" key="2">
    <source>
        <dbReference type="EMBL" id="VEU61210.1"/>
    </source>
</evidence>
<organism evidence="2 3">
    <name type="scientific">Mesomycoplasma dispar</name>
    <dbReference type="NCBI Taxonomy" id="86660"/>
    <lineage>
        <taxon>Bacteria</taxon>
        <taxon>Bacillati</taxon>
        <taxon>Mycoplasmatota</taxon>
        <taxon>Mycoplasmoidales</taxon>
        <taxon>Metamycoplasmataceae</taxon>
        <taxon>Mesomycoplasma</taxon>
    </lineage>
</organism>
<keyword evidence="1" id="KW-0472">Membrane</keyword>
<name>A0AAJ5TC98_9BACT</name>
<dbReference type="AlphaFoldDB" id="A0AAJ5TC98"/>
<proteinExistence type="predicted"/>
<keyword evidence="1" id="KW-1133">Transmembrane helix</keyword>
<sequence length="102" mass="11772">MDFEAYKRTSVPKIKQIKKVNKIFLVVGIIFFLFFIALLTFYLVMQNGTGFSNDFIDSTWLSISLLCLVISVAFFVSFGIGIYKIRAMKKVEQNIETQLEEL</sequence>